<dbReference type="RefSeq" id="WP_012198489.1">
    <property type="nucleotide sequence ID" value="NC_010001.1"/>
</dbReference>
<dbReference type="OrthoDB" id="1918132at2"/>
<feature type="domain" description="DUF5716" evidence="1">
    <location>
        <begin position="124"/>
        <end position="420"/>
    </location>
</feature>
<dbReference type="SUPFAM" id="SSF53067">
    <property type="entry name" value="Actin-like ATPase domain"/>
    <property type="match status" value="1"/>
</dbReference>
<protein>
    <recommendedName>
        <fullName evidence="1">DUF5716 domain-containing protein</fullName>
    </recommendedName>
</protein>
<dbReference type="Pfam" id="PF18980">
    <property type="entry name" value="DUF5716_C"/>
    <property type="match status" value="1"/>
</dbReference>
<dbReference type="KEGG" id="cpy:Cphy_0458"/>
<dbReference type="InterPro" id="IPR043129">
    <property type="entry name" value="ATPase_NBD"/>
</dbReference>
<dbReference type="STRING" id="357809.Cphy_0458"/>
<evidence type="ECO:0000313" key="3">
    <source>
        <dbReference type="Proteomes" id="UP000000370"/>
    </source>
</evidence>
<proteinExistence type="predicted"/>
<dbReference type="InterPro" id="IPR043770">
    <property type="entry name" value="DUF5716_C"/>
</dbReference>
<sequence>MGENKQLLIGFEITNETSQIYYYQAQTGDAVPIFLTQNQSNPLFPTCLAVKESNKEWMIGEEAIRISSLGGSFLIENLLENLEHQESITIYGAIFTPVMLLTKFFKKAFMVVRQQFLNSSIQELVITVPNLTPNMTEMIYLSLEELGLLRDRVHIISQVQSYMYYVLSQKPEIWMHDVSLFTYDETGLFYYNLTVNRRMQPFTVIVDLMDLSNELTHEIFEQEPIERILYRLEKLMNQVLYRRLTSAVFVTGRGFEGNWVRDVLVRLSSSRRVFLGQNLYAKGACLAAKGFLDDSFQNYLFLNDEMITSNISLRLYENAKEVDFCLVKAGIPWRKANNTVTVILDQTKELAFIVTNLLNREPLYEVLSLDGLMERENKTIRLSVTVHFIDRETAIVTVRDVGFGVFYETNYRIWEQTLTL</sequence>
<reference evidence="3" key="1">
    <citation type="submission" date="2007-11" db="EMBL/GenBank/DDBJ databases">
        <title>Complete genome sequence of Clostridium phytofermentans ISDg.</title>
        <authorList>
            <person name="Leschine S.B."/>
            <person name="Warnick T.A."/>
            <person name="Blanchard J.L."/>
            <person name="Schnell D.J."/>
            <person name="Petit E.L."/>
            <person name="LaTouf W.G."/>
            <person name="Copeland A."/>
            <person name="Lucas S."/>
            <person name="Lapidus A."/>
            <person name="Barry K."/>
            <person name="Glavina del Rio T."/>
            <person name="Dalin E."/>
            <person name="Tice H."/>
            <person name="Pitluck S."/>
            <person name="Kiss H."/>
            <person name="Brettin T."/>
            <person name="Bruce D."/>
            <person name="Detter J.C."/>
            <person name="Han C."/>
            <person name="Kuske C."/>
            <person name="Schmutz J."/>
            <person name="Larimer F."/>
            <person name="Land M."/>
            <person name="Hauser L."/>
            <person name="Kyrpides N."/>
            <person name="Kim E.A."/>
            <person name="Richardson P."/>
        </authorList>
    </citation>
    <scope>NUCLEOTIDE SEQUENCE [LARGE SCALE GENOMIC DNA]</scope>
    <source>
        <strain evidence="3">ATCC 700394 / DSM 18823 / ISDg</strain>
    </source>
</reference>
<dbReference type="Proteomes" id="UP000000370">
    <property type="component" value="Chromosome"/>
</dbReference>
<dbReference type="Gene3D" id="3.30.420.40">
    <property type="match status" value="1"/>
</dbReference>
<dbReference type="AlphaFoldDB" id="A9KHH8"/>
<evidence type="ECO:0000313" key="2">
    <source>
        <dbReference type="EMBL" id="ABX40845.1"/>
    </source>
</evidence>
<dbReference type="EMBL" id="CP000885">
    <property type="protein sequence ID" value="ABX40845.1"/>
    <property type="molecule type" value="Genomic_DNA"/>
</dbReference>
<gene>
    <name evidence="2" type="ordered locus">Cphy_0458</name>
</gene>
<keyword evidence="3" id="KW-1185">Reference proteome</keyword>
<dbReference type="HOGENOM" id="CLU_054008_0_0_9"/>
<organism evidence="2 3">
    <name type="scientific">Lachnoclostridium phytofermentans (strain ATCC 700394 / DSM 18823 / ISDg)</name>
    <name type="common">Clostridium phytofermentans</name>
    <dbReference type="NCBI Taxonomy" id="357809"/>
    <lineage>
        <taxon>Bacteria</taxon>
        <taxon>Bacillati</taxon>
        <taxon>Bacillota</taxon>
        <taxon>Clostridia</taxon>
        <taxon>Lachnospirales</taxon>
        <taxon>Lachnospiraceae</taxon>
    </lineage>
</organism>
<accession>A9KHH8</accession>
<evidence type="ECO:0000259" key="1">
    <source>
        <dbReference type="Pfam" id="PF18980"/>
    </source>
</evidence>
<dbReference type="eggNOG" id="ENOG502ZB38">
    <property type="taxonomic scope" value="Bacteria"/>
</dbReference>
<name>A9KHH8_LACP7</name>